<dbReference type="Pfam" id="PF00270">
    <property type="entry name" value="DEAD"/>
    <property type="match status" value="1"/>
</dbReference>
<evidence type="ECO:0000259" key="8">
    <source>
        <dbReference type="PROSITE" id="PS51194"/>
    </source>
</evidence>
<dbReference type="SMART" id="SM00490">
    <property type="entry name" value="HELICc"/>
    <property type="match status" value="1"/>
</dbReference>
<dbReference type="InterPro" id="IPR001650">
    <property type="entry name" value="Helicase_C-like"/>
</dbReference>
<dbReference type="PROSITE" id="PS51192">
    <property type="entry name" value="HELICASE_ATP_BIND_1"/>
    <property type="match status" value="1"/>
</dbReference>
<dbReference type="InterPro" id="IPR036390">
    <property type="entry name" value="WH_DNA-bd_sf"/>
</dbReference>
<dbReference type="Gene3D" id="1.10.3380.20">
    <property type="match status" value="1"/>
</dbReference>
<dbReference type="CDD" id="cd18026">
    <property type="entry name" value="DEXHc_POLQ-like"/>
    <property type="match status" value="1"/>
</dbReference>
<evidence type="ECO:0000256" key="4">
    <source>
        <dbReference type="ARBA" id="ARBA00022840"/>
    </source>
</evidence>
<dbReference type="InterPro" id="IPR011545">
    <property type="entry name" value="DEAD/DEAH_box_helicase_dom"/>
</dbReference>
<feature type="compositionally biased region" description="Low complexity" evidence="6">
    <location>
        <begin position="1103"/>
        <end position="1120"/>
    </location>
</feature>
<dbReference type="SUPFAM" id="SSF46785">
    <property type="entry name" value="Winged helix' DNA-binding domain"/>
    <property type="match status" value="1"/>
</dbReference>
<dbReference type="InterPro" id="IPR014001">
    <property type="entry name" value="Helicase_ATP-bd"/>
</dbReference>
<organism evidence="9">
    <name type="scientific">Fusarium oxysporum (strain Fo5176)</name>
    <name type="common">Fusarium vascular wilt</name>
    <dbReference type="NCBI Taxonomy" id="660025"/>
    <lineage>
        <taxon>Eukaryota</taxon>
        <taxon>Fungi</taxon>
        <taxon>Dikarya</taxon>
        <taxon>Ascomycota</taxon>
        <taxon>Pezizomycotina</taxon>
        <taxon>Sordariomycetes</taxon>
        <taxon>Hypocreomycetidae</taxon>
        <taxon>Hypocreales</taxon>
        <taxon>Nectriaceae</taxon>
        <taxon>Fusarium</taxon>
        <taxon>Fusarium oxysporum species complex</taxon>
    </lineage>
</organism>
<dbReference type="GO" id="GO:0003676">
    <property type="term" value="F:nucleic acid binding"/>
    <property type="evidence" value="ECO:0007669"/>
    <property type="project" value="InterPro"/>
</dbReference>
<dbReference type="Pfam" id="PF21099">
    <property type="entry name" value="POLQ_helical"/>
    <property type="match status" value="1"/>
</dbReference>
<evidence type="ECO:0008006" key="10">
    <source>
        <dbReference type="Google" id="ProtNLM"/>
    </source>
</evidence>
<evidence type="ECO:0000256" key="2">
    <source>
        <dbReference type="ARBA" id="ARBA00022801"/>
    </source>
</evidence>
<keyword evidence="1" id="KW-0547">Nucleotide-binding</keyword>
<feature type="domain" description="Helicase ATP-binding" evidence="7">
    <location>
        <begin position="138"/>
        <end position="330"/>
    </location>
</feature>
<accession>F9F1Z3</accession>
<proteinExistence type="predicted"/>
<dbReference type="GO" id="GO:0016787">
    <property type="term" value="F:hydrolase activity"/>
    <property type="evidence" value="ECO:0007669"/>
    <property type="project" value="UniProtKB-KW"/>
</dbReference>
<feature type="compositionally biased region" description="Basic and acidic residues" evidence="6">
    <location>
        <begin position="1131"/>
        <end position="1142"/>
    </location>
</feature>
<dbReference type="PANTHER" id="PTHR47961">
    <property type="entry name" value="DNA POLYMERASE THETA, PUTATIVE (AFU_ORTHOLOGUE AFUA_1G05260)-RELATED"/>
    <property type="match status" value="1"/>
</dbReference>
<keyword evidence="2" id="KW-0378">Hydrolase</keyword>
<dbReference type="EMBL" id="AFQF01000129">
    <property type="protein sequence ID" value="EGU89068.1"/>
    <property type="molecule type" value="Genomic_DNA"/>
</dbReference>
<dbReference type="GO" id="GO:0005524">
    <property type="term" value="F:ATP binding"/>
    <property type="evidence" value="ECO:0007669"/>
    <property type="project" value="UniProtKB-KW"/>
</dbReference>
<dbReference type="InterPro" id="IPR050474">
    <property type="entry name" value="Hel308_SKI2-like"/>
</dbReference>
<comment type="caution">
    <text evidence="9">The sequence shown here is derived from an EMBL/GenBank/DDBJ whole genome shotgun (WGS) entry which is preliminary data.</text>
</comment>
<feature type="domain" description="Helicase C-terminal" evidence="8">
    <location>
        <begin position="390"/>
        <end position="584"/>
    </location>
</feature>
<dbReference type="PaxDb" id="5507-FOXG_01991P0"/>
<comment type="catalytic activity">
    <reaction evidence="5">
        <text>ATP + H2O = ADP + phosphate + H(+)</text>
        <dbReference type="Rhea" id="RHEA:13065"/>
        <dbReference type="ChEBI" id="CHEBI:15377"/>
        <dbReference type="ChEBI" id="CHEBI:15378"/>
        <dbReference type="ChEBI" id="CHEBI:30616"/>
        <dbReference type="ChEBI" id="CHEBI:43474"/>
        <dbReference type="ChEBI" id="CHEBI:456216"/>
        <dbReference type="EC" id="5.6.2.4"/>
    </reaction>
</comment>
<gene>
    <name evidence="9" type="ORF">FOXB_00417</name>
</gene>
<sequence>MKSMRGLLHTTSVETTNEQKTTFATTSVAGHKRSISTAEEHHFRASTSRATVQFQRAASLPSAPPRISASRIVRLDERVGPSEYSQRRAIAATPTSSCDPELELSHSTYSLPQQLVDNFASLGIKQIYPWQKSCLKGPGLLTGEKNLVYCAPTGGGKSLVADVLMLKRILEEKGTKALLVLPYVALVQEKVRWLRSVVQGLHFASETTVDDDKRIWRRRADENTVRVIGFFGGGKVRATWADFDIGVCTLEKANALVNTAIDDCSISKLRAVVLDELHMVDDDHRGYLLELVATKLLSLEQRVQIVGMSATLPNMDMMARWLDGHCYETRYRPVPIEEHLVYDGNIYPAGSTSSLIKTATQLNSRSTQTQAQMRPIRRIEPSTHKELRDPVLNAVVTLAHETAFAGFGALVFAGSRGMCESDARWISRAMPQPHELKADVVNRRMDLLGELRSLNTGVDPVLEETVLYGVAFHHAGLTTEERDLIAAAYDSGTLLVCVATCSLAAGINLPARRVILHNCRMGREFVGPSMLRQMRGRAGRQGKASIGETYLCSRENDLEQVVELMNAELPPVASCLNTENRRIQRALLEVISIRLATSRESIMDYFSKSLLIHTHSAKFVNDCITSSLEEIESMGFVTSDSLSMFTATQLGRAIVASAIDPDDGVFVHNELGRALQAFVMDGEMHVLYTFTPVQEFGVMVNWQVFRNEMEGLDESGLRVLRLLGIKPTTILKLAQGATLHETTPEEKQVARVHRRFYLALQLRDLCNEIPIHIVARKYDVPRGMVQNLSQTCQGFAAGMIKFCEQMSWGVMAAALEHFSDRLVAGARADLLALAKIPFIKSRTARVFWENGFRTVATIANADPTELLPILMQAQPNKIRLKGKDNEKYEEKLLVKAKVISDAASKIWSLGRQPKSDFGRECRREIDGCMQRIGWARIPRLRETCASRVGVCTGKTLITNTNCLDRTPRCTIFYVLDSFVMAGDAGNAELAGSTVTVHTLGDAMGVPQPQVIVIDRDYQEEKEENLPSTTEDLWVSSADGRYCSAPVPIRVGPLNNMQTFYVHRDILVQAEWFRKALCGNFREAKPEVDKGKGIEVDPEPAEASDSSSSSSSSSSGSSGTSWRRRRRARQTRLGEAEETQEKHPGHHRPGCSCPRCLARRDFSRCWQCGAQRSREGNPLVPVPYGRGAPRRGIHPPGVFPPPVSIPMPPQQSQPERITGEDLRTWFLAYELNLDVYICATRYLMDDFRKAVMRSCVDMLETAGWDAAQPKMMHLCRKLYHNVPEVDDLLKMVMARVGFLQPLLWKRAPVETSEFLVSNPELAATILRETVMRHSQPTADLPSMEHVHTTAYEDEWQNLGRAPARTRAYH</sequence>
<dbReference type="SMART" id="SM00487">
    <property type="entry name" value="DEXDc"/>
    <property type="match status" value="1"/>
</dbReference>
<evidence type="ECO:0000256" key="3">
    <source>
        <dbReference type="ARBA" id="ARBA00022806"/>
    </source>
</evidence>
<keyword evidence="3" id="KW-0347">Helicase</keyword>
<dbReference type="Pfam" id="PF00271">
    <property type="entry name" value="Helicase_C"/>
    <property type="match status" value="1"/>
</dbReference>
<dbReference type="PANTHER" id="PTHR47961:SF6">
    <property type="entry name" value="DNA-DIRECTED DNA POLYMERASE"/>
    <property type="match status" value="1"/>
</dbReference>
<dbReference type="SUPFAM" id="SSF52540">
    <property type="entry name" value="P-loop containing nucleoside triphosphate hydrolases"/>
    <property type="match status" value="1"/>
</dbReference>
<dbReference type="STRING" id="660025.F9F1Z3"/>
<dbReference type="InterPro" id="IPR046931">
    <property type="entry name" value="HTH_61"/>
</dbReference>
<evidence type="ECO:0000313" key="9">
    <source>
        <dbReference type="EMBL" id="EGU89068.1"/>
    </source>
</evidence>
<dbReference type="Pfam" id="PF25453">
    <property type="entry name" value="DUF7898"/>
    <property type="match status" value="1"/>
</dbReference>
<evidence type="ECO:0000256" key="5">
    <source>
        <dbReference type="ARBA" id="ARBA00048988"/>
    </source>
</evidence>
<name>F9F1Z3_FUSOF</name>
<dbReference type="OrthoDB" id="2320933at2759"/>
<dbReference type="SUPFAM" id="SSF158702">
    <property type="entry name" value="Sec63 N-terminal domain-like"/>
    <property type="match status" value="1"/>
</dbReference>
<dbReference type="Pfam" id="PF20470">
    <property type="entry name" value="HTH_61"/>
    <property type="match status" value="1"/>
</dbReference>
<dbReference type="GO" id="GO:0043138">
    <property type="term" value="F:3'-5' DNA helicase activity"/>
    <property type="evidence" value="ECO:0007669"/>
    <property type="project" value="UniProtKB-EC"/>
</dbReference>
<evidence type="ECO:0000259" key="7">
    <source>
        <dbReference type="PROSITE" id="PS51192"/>
    </source>
</evidence>
<reference evidence="9" key="1">
    <citation type="journal article" date="2012" name="Mol. Plant Microbe Interact.">
        <title>A highly conserved effector in Fusarium oxysporum is required for full virulence on Arabidopsis.</title>
        <authorList>
            <person name="Thatcher L.F."/>
            <person name="Gardiner D.M."/>
            <person name="Kazan K."/>
            <person name="Manners J."/>
        </authorList>
    </citation>
    <scope>NUCLEOTIDE SEQUENCE [LARGE SCALE GENOMIC DNA]</scope>
    <source>
        <strain evidence="9">Fo5176</strain>
    </source>
</reference>
<dbReference type="InterPro" id="IPR048960">
    <property type="entry name" value="POLQ-like_helical"/>
</dbReference>
<feature type="region of interest" description="Disordered" evidence="6">
    <location>
        <begin position="1086"/>
        <end position="1149"/>
    </location>
</feature>
<keyword evidence="4" id="KW-0067">ATP-binding</keyword>
<dbReference type="FunFam" id="1.10.3380.20:FF:000005">
    <property type="entry name" value="DNA-directed DNA polymerase theta, putative"/>
    <property type="match status" value="1"/>
</dbReference>
<dbReference type="InterPro" id="IPR027417">
    <property type="entry name" value="P-loop_NTPase"/>
</dbReference>
<protein>
    <recommendedName>
        <fullName evidence="10">DNA polymerase theta subunit</fullName>
    </recommendedName>
</protein>
<dbReference type="PROSITE" id="PS51194">
    <property type="entry name" value="HELICASE_CTER"/>
    <property type="match status" value="1"/>
</dbReference>
<dbReference type="Gene3D" id="3.40.50.300">
    <property type="entry name" value="P-loop containing nucleotide triphosphate hydrolases"/>
    <property type="match status" value="2"/>
</dbReference>
<evidence type="ECO:0000256" key="6">
    <source>
        <dbReference type="SAM" id="MobiDB-lite"/>
    </source>
</evidence>
<evidence type="ECO:0000256" key="1">
    <source>
        <dbReference type="ARBA" id="ARBA00022741"/>
    </source>
</evidence>
<dbReference type="InterPro" id="IPR057220">
    <property type="entry name" value="DUF7898"/>
</dbReference>